<evidence type="ECO:0000259" key="8">
    <source>
        <dbReference type="PROSITE" id="PS51085"/>
    </source>
</evidence>
<dbReference type="AlphaFoldDB" id="A0A318LUP6"/>
<keyword evidence="5" id="KW-0560">Oxidoreductase</keyword>
<protein>
    <recommendedName>
        <fullName evidence="12">Ferredoxin</fullName>
    </recommendedName>
</protein>
<dbReference type="Gene3D" id="3.10.20.30">
    <property type="match status" value="1"/>
</dbReference>
<evidence type="ECO:0008006" key="12">
    <source>
        <dbReference type="Google" id="ProtNLM"/>
    </source>
</evidence>
<name>A0A318LUP6_9PSEU</name>
<dbReference type="InterPro" id="IPR039261">
    <property type="entry name" value="FNR_nucleotide-bd"/>
</dbReference>
<evidence type="ECO:0000313" key="10">
    <source>
        <dbReference type="EMBL" id="PXY36127.1"/>
    </source>
</evidence>
<evidence type="ECO:0000256" key="6">
    <source>
        <dbReference type="ARBA" id="ARBA00023004"/>
    </source>
</evidence>
<dbReference type="Proteomes" id="UP000247892">
    <property type="component" value="Unassembled WGS sequence"/>
</dbReference>
<dbReference type="Pfam" id="PF22290">
    <property type="entry name" value="DmmA-like_N"/>
    <property type="match status" value="1"/>
</dbReference>
<dbReference type="Gene3D" id="3.40.50.80">
    <property type="entry name" value="Nucleotide-binding domain of ferredoxin-NADP reductase (FNR) module"/>
    <property type="match status" value="1"/>
</dbReference>
<feature type="domain" description="FAD-binding FR-type" evidence="9">
    <location>
        <begin position="2"/>
        <end position="102"/>
    </location>
</feature>
<dbReference type="CDD" id="cd00207">
    <property type="entry name" value="fer2"/>
    <property type="match status" value="1"/>
</dbReference>
<evidence type="ECO:0000256" key="7">
    <source>
        <dbReference type="ARBA" id="ARBA00023014"/>
    </source>
</evidence>
<comment type="cofactor">
    <cofactor evidence="1">
        <name>FAD</name>
        <dbReference type="ChEBI" id="CHEBI:57692"/>
    </cofactor>
</comment>
<dbReference type="InterPro" id="IPR036010">
    <property type="entry name" value="2Fe-2S_ferredoxin-like_sf"/>
</dbReference>
<keyword evidence="3" id="KW-0001">2Fe-2S</keyword>
<dbReference type="EMBL" id="MASU01000005">
    <property type="protein sequence ID" value="PXY36127.1"/>
    <property type="molecule type" value="Genomic_DNA"/>
</dbReference>
<gene>
    <name evidence="10" type="ORF">BA062_11855</name>
</gene>
<dbReference type="SUPFAM" id="SSF52343">
    <property type="entry name" value="Ferredoxin reductase-like, C-terminal NADP-linked domain"/>
    <property type="match status" value="1"/>
</dbReference>
<dbReference type="InterPro" id="IPR012675">
    <property type="entry name" value="Beta-grasp_dom_sf"/>
</dbReference>
<reference evidence="10 11" key="1">
    <citation type="submission" date="2016-07" db="EMBL/GenBank/DDBJ databases">
        <title>Draft genome sequence of Prauserella sp. YIM 121212, isolated from alkaline soil.</title>
        <authorList>
            <person name="Ruckert C."/>
            <person name="Albersmeier A."/>
            <person name="Jiang C.-L."/>
            <person name="Jiang Y."/>
            <person name="Kalinowski J."/>
            <person name="Schneider O."/>
            <person name="Winkler A."/>
            <person name="Zotchev S.B."/>
        </authorList>
    </citation>
    <scope>NUCLEOTIDE SEQUENCE [LARGE SCALE GENOMIC DNA]</scope>
    <source>
        <strain evidence="10 11">YIM 121212</strain>
    </source>
</reference>
<keyword evidence="6" id="KW-0408">Iron</keyword>
<dbReference type="PROSITE" id="PS51384">
    <property type="entry name" value="FAD_FR"/>
    <property type="match status" value="1"/>
</dbReference>
<dbReference type="GO" id="GO:0046872">
    <property type="term" value="F:metal ion binding"/>
    <property type="evidence" value="ECO:0007669"/>
    <property type="project" value="UniProtKB-KW"/>
</dbReference>
<feature type="domain" description="2Fe-2S ferredoxin-type" evidence="8">
    <location>
        <begin position="225"/>
        <end position="312"/>
    </location>
</feature>
<comment type="caution">
    <text evidence="10">The sequence shown here is derived from an EMBL/GenBank/DDBJ whole genome shotgun (WGS) entry which is preliminary data.</text>
</comment>
<dbReference type="Pfam" id="PF00111">
    <property type="entry name" value="Fer2"/>
    <property type="match status" value="1"/>
</dbReference>
<evidence type="ECO:0000256" key="4">
    <source>
        <dbReference type="ARBA" id="ARBA00022723"/>
    </source>
</evidence>
<evidence type="ECO:0000256" key="2">
    <source>
        <dbReference type="ARBA" id="ARBA00022630"/>
    </source>
</evidence>
<dbReference type="InterPro" id="IPR001041">
    <property type="entry name" value="2Fe-2S_ferredoxin-type"/>
</dbReference>
<evidence type="ECO:0000313" key="11">
    <source>
        <dbReference type="Proteomes" id="UP000247892"/>
    </source>
</evidence>
<organism evidence="10 11">
    <name type="scientific">Prauserella flavalba</name>
    <dbReference type="NCBI Taxonomy" id="1477506"/>
    <lineage>
        <taxon>Bacteria</taxon>
        <taxon>Bacillati</taxon>
        <taxon>Actinomycetota</taxon>
        <taxon>Actinomycetes</taxon>
        <taxon>Pseudonocardiales</taxon>
        <taxon>Pseudonocardiaceae</taxon>
        <taxon>Prauserella</taxon>
    </lineage>
</organism>
<dbReference type="GO" id="GO:0051537">
    <property type="term" value="F:2 iron, 2 sulfur cluster binding"/>
    <property type="evidence" value="ECO:0007669"/>
    <property type="project" value="UniProtKB-KW"/>
</dbReference>
<dbReference type="InterPro" id="IPR050415">
    <property type="entry name" value="MRET"/>
</dbReference>
<dbReference type="PROSITE" id="PS51085">
    <property type="entry name" value="2FE2S_FER_2"/>
    <property type="match status" value="1"/>
</dbReference>
<dbReference type="SUPFAM" id="SSF54292">
    <property type="entry name" value="2Fe-2S ferredoxin-like"/>
    <property type="match status" value="1"/>
</dbReference>
<evidence type="ECO:0000259" key="9">
    <source>
        <dbReference type="PROSITE" id="PS51384"/>
    </source>
</evidence>
<evidence type="ECO:0000256" key="3">
    <source>
        <dbReference type="ARBA" id="ARBA00022714"/>
    </source>
</evidence>
<keyword evidence="2" id="KW-0285">Flavoprotein</keyword>
<dbReference type="InterPro" id="IPR054582">
    <property type="entry name" value="DmmA-like_N"/>
</dbReference>
<dbReference type="PANTHER" id="PTHR47354">
    <property type="entry name" value="NADH OXIDOREDUCTASE HCR"/>
    <property type="match status" value="1"/>
</dbReference>
<dbReference type="Gene3D" id="2.40.30.10">
    <property type="entry name" value="Translation factors"/>
    <property type="match status" value="1"/>
</dbReference>
<keyword evidence="4" id="KW-0479">Metal-binding</keyword>
<dbReference type="CDD" id="cd06185">
    <property type="entry name" value="PDR_like"/>
    <property type="match status" value="1"/>
</dbReference>
<dbReference type="PANTHER" id="PTHR47354:SF1">
    <property type="entry name" value="CARNITINE MONOOXYGENASE REDUCTASE SUBUNIT"/>
    <property type="match status" value="1"/>
</dbReference>
<dbReference type="InterPro" id="IPR017938">
    <property type="entry name" value="Riboflavin_synthase-like_b-brl"/>
</dbReference>
<proteinExistence type="predicted"/>
<evidence type="ECO:0000256" key="5">
    <source>
        <dbReference type="ARBA" id="ARBA00023002"/>
    </source>
</evidence>
<dbReference type="PRINTS" id="PR00409">
    <property type="entry name" value="PHDIOXRDTASE"/>
</dbReference>
<keyword evidence="7" id="KW-0411">Iron-sulfur</keyword>
<keyword evidence="11" id="KW-1185">Reference proteome</keyword>
<dbReference type="GO" id="GO:0016491">
    <property type="term" value="F:oxidoreductase activity"/>
    <property type="evidence" value="ECO:0007669"/>
    <property type="project" value="UniProtKB-KW"/>
</dbReference>
<sequence length="312" mass="33578">MMTGLELVVTRSAEVVPGVRELVLARPDGGPLPAHPAGSHVVAECGERRNAYSLTNGGAEPREYAVAVLRRPGGRGGSAWLHERRPGDPLVVSAPRCAFAPVLTARRHLLVAGGIGITPMLAHVRDAVRWNRDVELLYAHRPDAPAYAADLDRLLGERLRRTSDRREFRGLLGDALRRQPLGTHLYVCGPAPLMELVTDTAEAAGWPAQRVHRERFTAAEVAPGTPFTARLRRSGRDVAVAAGTTLLDALHAAGVAVPSMCRQGVCGECRVPVLAGQPQHRDEYLDEHERAAGTCVLPCVSRSETGVLEVDL</sequence>
<dbReference type="SUPFAM" id="SSF63380">
    <property type="entry name" value="Riboflavin synthase domain-like"/>
    <property type="match status" value="1"/>
</dbReference>
<evidence type="ECO:0000256" key="1">
    <source>
        <dbReference type="ARBA" id="ARBA00001974"/>
    </source>
</evidence>
<dbReference type="InterPro" id="IPR017927">
    <property type="entry name" value="FAD-bd_FR_type"/>
</dbReference>
<accession>A0A318LUP6</accession>